<proteinExistence type="predicted"/>
<reference evidence="2" key="1">
    <citation type="journal article" date="2014" name="Front. Microbiol.">
        <title>High frequency of phylogenetically diverse reductive dehalogenase-homologous genes in deep subseafloor sedimentary metagenomes.</title>
        <authorList>
            <person name="Kawai M."/>
            <person name="Futagami T."/>
            <person name="Toyoda A."/>
            <person name="Takaki Y."/>
            <person name="Nishi S."/>
            <person name="Hori S."/>
            <person name="Arai W."/>
            <person name="Tsubouchi T."/>
            <person name="Morono Y."/>
            <person name="Uchiyama I."/>
            <person name="Ito T."/>
            <person name="Fujiyama A."/>
            <person name="Inagaki F."/>
            <person name="Takami H."/>
        </authorList>
    </citation>
    <scope>NUCLEOTIDE SEQUENCE</scope>
    <source>
        <strain evidence="2">Expedition CK06-06</strain>
    </source>
</reference>
<feature type="region of interest" description="Disordered" evidence="1">
    <location>
        <begin position="49"/>
        <end position="70"/>
    </location>
</feature>
<dbReference type="AlphaFoldDB" id="X1KVZ7"/>
<evidence type="ECO:0000256" key="1">
    <source>
        <dbReference type="SAM" id="MobiDB-lite"/>
    </source>
</evidence>
<gene>
    <name evidence="2" type="ORF">S06H3_00774</name>
</gene>
<sequence>MKKTIETKTIRVSVDTIAALKKYGGFGDNWNDCIQNCIDKNIKLKQQLKHLRQMKQKKQKTRKKQKSKTL</sequence>
<dbReference type="EMBL" id="BARV01000160">
    <property type="protein sequence ID" value="GAH94339.1"/>
    <property type="molecule type" value="Genomic_DNA"/>
</dbReference>
<comment type="caution">
    <text evidence="2">The sequence shown here is derived from an EMBL/GenBank/DDBJ whole genome shotgun (WGS) entry which is preliminary data.</text>
</comment>
<protein>
    <submittedName>
        <fullName evidence="2">Uncharacterized protein</fullName>
    </submittedName>
</protein>
<accession>X1KVZ7</accession>
<name>X1KVZ7_9ZZZZ</name>
<evidence type="ECO:0000313" key="2">
    <source>
        <dbReference type="EMBL" id="GAH94339.1"/>
    </source>
</evidence>
<organism evidence="2">
    <name type="scientific">marine sediment metagenome</name>
    <dbReference type="NCBI Taxonomy" id="412755"/>
    <lineage>
        <taxon>unclassified sequences</taxon>
        <taxon>metagenomes</taxon>
        <taxon>ecological metagenomes</taxon>
    </lineage>
</organism>